<feature type="signal peptide" evidence="9">
    <location>
        <begin position="1"/>
        <end position="31"/>
    </location>
</feature>
<keyword evidence="12" id="KW-1185">Reference proteome</keyword>
<dbReference type="Pfam" id="PF01266">
    <property type="entry name" value="DAO"/>
    <property type="match status" value="1"/>
</dbReference>
<evidence type="ECO:0000313" key="11">
    <source>
        <dbReference type="EMBL" id="QQQ18679.1"/>
    </source>
</evidence>
<evidence type="ECO:0000256" key="7">
    <source>
        <dbReference type="ARBA" id="ARBA00039751"/>
    </source>
</evidence>
<dbReference type="InterPro" id="IPR023209">
    <property type="entry name" value="DAO"/>
</dbReference>
<feature type="domain" description="FAD dependent oxidoreductase" evidence="10">
    <location>
        <begin position="123"/>
        <end position="404"/>
    </location>
</feature>
<protein>
    <recommendedName>
        <fullName evidence="7">D-amino-acid oxidase</fullName>
        <ecNumber evidence="6">1.4.3.3</ecNumber>
    </recommendedName>
</protein>
<evidence type="ECO:0000256" key="1">
    <source>
        <dbReference type="ARBA" id="ARBA00001974"/>
    </source>
</evidence>
<keyword evidence="5" id="KW-0560">Oxidoreductase</keyword>
<accession>A0ABX7BM87</accession>
<comment type="catalytic activity">
    <reaction evidence="8">
        <text>a D-alpha-amino acid + O2 + H2O = a 2-oxocarboxylate + H2O2 + NH4(+)</text>
        <dbReference type="Rhea" id="RHEA:21816"/>
        <dbReference type="ChEBI" id="CHEBI:15377"/>
        <dbReference type="ChEBI" id="CHEBI:15379"/>
        <dbReference type="ChEBI" id="CHEBI:16240"/>
        <dbReference type="ChEBI" id="CHEBI:28938"/>
        <dbReference type="ChEBI" id="CHEBI:35179"/>
        <dbReference type="ChEBI" id="CHEBI:59871"/>
        <dbReference type="EC" id="1.4.3.3"/>
    </reaction>
    <physiologicalReaction direction="left-to-right" evidence="8">
        <dbReference type="Rhea" id="RHEA:21817"/>
    </physiologicalReaction>
</comment>
<reference evidence="11 12" key="1">
    <citation type="submission" date="2021-01" db="EMBL/GenBank/DDBJ databases">
        <title>Brevundimonas vitis sp. nov., an bacterium isolated from grape (Vitis vinifera).</title>
        <authorList>
            <person name="Jiang L."/>
            <person name="Lee J."/>
        </authorList>
    </citation>
    <scope>NUCLEOTIDE SEQUENCE [LARGE SCALE GENOMIC DNA]</scope>
    <source>
        <strain evidence="11 12">GRTSA-9</strain>
    </source>
</reference>
<dbReference type="PROSITE" id="PS51318">
    <property type="entry name" value="TAT"/>
    <property type="match status" value="1"/>
</dbReference>
<name>A0ABX7BM87_9CAUL</name>
<feature type="chain" id="PRO_5045226229" description="D-amino-acid oxidase" evidence="9">
    <location>
        <begin position="32"/>
        <end position="412"/>
    </location>
</feature>
<keyword evidence="3" id="KW-0285">Flavoprotein</keyword>
<dbReference type="RefSeq" id="WP_201103036.1">
    <property type="nucleotide sequence ID" value="NZ_CP067977.1"/>
</dbReference>
<dbReference type="PROSITE" id="PS51257">
    <property type="entry name" value="PROKAR_LIPOPROTEIN"/>
    <property type="match status" value="1"/>
</dbReference>
<evidence type="ECO:0000256" key="8">
    <source>
        <dbReference type="ARBA" id="ARBA00049547"/>
    </source>
</evidence>
<evidence type="ECO:0000256" key="5">
    <source>
        <dbReference type="ARBA" id="ARBA00023002"/>
    </source>
</evidence>
<dbReference type="PANTHER" id="PTHR11530">
    <property type="entry name" value="D-AMINO ACID OXIDASE"/>
    <property type="match status" value="1"/>
</dbReference>
<evidence type="ECO:0000256" key="3">
    <source>
        <dbReference type="ARBA" id="ARBA00022630"/>
    </source>
</evidence>
<dbReference type="Gene3D" id="3.40.50.720">
    <property type="entry name" value="NAD(P)-binding Rossmann-like Domain"/>
    <property type="match status" value="2"/>
</dbReference>
<evidence type="ECO:0000259" key="10">
    <source>
        <dbReference type="Pfam" id="PF01266"/>
    </source>
</evidence>
<comment type="similarity">
    <text evidence="2">Belongs to the DAMOX/DASOX family.</text>
</comment>
<evidence type="ECO:0000313" key="12">
    <source>
        <dbReference type="Proteomes" id="UP000595448"/>
    </source>
</evidence>
<dbReference type="InterPro" id="IPR006076">
    <property type="entry name" value="FAD-dep_OxRdtase"/>
</dbReference>
<dbReference type="EMBL" id="CP067977">
    <property type="protein sequence ID" value="QQQ18679.1"/>
    <property type="molecule type" value="Genomic_DNA"/>
</dbReference>
<evidence type="ECO:0000256" key="6">
    <source>
        <dbReference type="ARBA" id="ARBA00039101"/>
    </source>
</evidence>
<evidence type="ECO:0000256" key="4">
    <source>
        <dbReference type="ARBA" id="ARBA00022827"/>
    </source>
</evidence>
<dbReference type="Proteomes" id="UP000595448">
    <property type="component" value="Chromosome"/>
</dbReference>
<organism evidence="11 12">
    <name type="scientific">Brevundimonas vitisensis</name>
    <dbReference type="NCBI Taxonomy" id="2800818"/>
    <lineage>
        <taxon>Bacteria</taxon>
        <taxon>Pseudomonadati</taxon>
        <taxon>Pseudomonadota</taxon>
        <taxon>Alphaproteobacteria</taxon>
        <taxon>Caulobacterales</taxon>
        <taxon>Caulobacteraceae</taxon>
        <taxon>Brevundimonas</taxon>
    </lineage>
</organism>
<dbReference type="EC" id="1.4.3.3" evidence="6"/>
<keyword evidence="9" id="KW-0732">Signal</keyword>
<gene>
    <name evidence="11" type="ORF">JIP62_00550</name>
</gene>
<dbReference type="SUPFAM" id="SSF51971">
    <property type="entry name" value="Nucleotide-binding domain"/>
    <property type="match status" value="1"/>
</dbReference>
<evidence type="ECO:0000256" key="2">
    <source>
        <dbReference type="ARBA" id="ARBA00006730"/>
    </source>
</evidence>
<dbReference type="PANTHER" id="PTHR11530:SF11">
    <property type="entry name" value="D-ASPARTATE OXIDASE"/>
    <property type="match status" value="1"/>
</dbReference>
<dbReference type="InterPro" id="IPR006311">
    <property type="entry name" value="TAT_signal"/>
</dbReference>
<keyword evidence="4" id="KW-0274">FAD</keyword>
<sequence length="412" mass="43965">MTRATLNTRRSILAGLGGLGLVGSVAGCATASGTATGPSATAFAPRRLAPIQMSPQRIIRITVCTRPFRAAGPRLDVERIGDTKVVHNYGHGGSGWSLSWGSSAIAADKAMALAGEMGSTPTIAVIGCGALGLTSALQLQRRGARVVIYAAERTPFTRSMRATGSWTPDSRIADADKVSPDFPQLWERMARESFATHQTWLGTDGDPVMFRDQYQLAAASRPTRPASRPLKLTGPAPVRFAEYRDRIAGLAPRSVPIPVESTPFAVGSARVGSQMQFNISELARRLMEQVLAQGGRIETRLFHIPTEIAALPETVVVNCTGYGARALWNDQTIVPVRGQIAWLAPQAEVDYGLYYDGVVVVSRADGIVVQSTRGGDMLGYGVEDETPDRVDAEATIARAATVFSPVRPPRPG</sequence>
<comment type="cofactor">
    <cofactor evidence="1">
        <name>FAD</name>
        <dbReference type="ChEBI" id="CHEBI:57692"/>
    </cofactor>
</comment>
<evidence type="ECO:0000256" key="9">
    <source>
        <dbReference type="SAM" id="SignalP"/>
    </source>
</evidence>
<dbReference type="Gene3D" id="3.30.9.10">
    <property type="entry name" value="D-Amino Acid Oxidase, subunit A, domain 2"/>
    <property type="match status" value="1"/>
</dbReference>
<proteinExistence type="inferred from homology"/>